<comment type="caution">
    <text evidence="1">The sequence shown here is derived from an EMBL/GenBank/DDBJ whole genome shotgun (WGS) entry which is preliminary data.</text>
</comment>
<name>A0ABR7F189_9FIRM</name>
<dbReference type="Proteomes" id="UP000597877">
    <property type="component" value="Unassembled WGS sequence"/>
</dbReference>
<proteinExistence type="predicted"/>
<dbReference type="RefSeq" id="WP_186840155.1">
    <property type="nucleotide sequence ID" value="NZ_JACOOZ010000003.1"/>
</dbReference>
<keyword evidence="2" id="KW-1185">Reference proteome</keyword>
<gene>
    <name evidence="1" type="ORF">H8S00_05155</name>
</gene>
<evidence type="ECO:0000313" key="2">
    <source>
        <dbReference type="Proteomes" id="UP000597877"/>
    </source>
</evidence>
<dbReference type="EMBL" id="JACOOZ010000003">
    <property type="protein sequence ID" value="MBC5667374.1"/>
    <property type="molecule type" value="Genomic_DNA"/>
</dbReference>
<sequence>MKYVPRNEYFELIGKLGVKKVESEYEIADLDLSAYSLNEDTKRIANVNFMEETEDRNGNYMLGGHWMSDLSYQFAKKCKFDLVQVDGYSSYAYSDEQMAVFTYTEGDIYLTLFTDKAKYEAEKERTIKFYEEEY</sequence>
<evidence type="ECO:0000313" key="1">
    <source>
        <dbReference type="EMBL" id="MBC5667374.1"/>
    </source>
</evidence>
<organism evidence="1 2">
    <name type="scientific">Eubacterium segne</name>
    <dbReference type="NCBI Taxonomy" id="2763045"/>
    <lineage>
        <taxon>Bacteria</taxon>
        <taxon>Bacillati</taxon>
        <taxon>Bacillota</taxon>
        <taxon>Clostridia</taxon>
        <taxon>Eubacteriales</taxon>
        <taxon>Eubacteriaceae</taxon>
        <taxon>Eubacterium</taxon>
    </lineage>
</organism>
<accession>A0ABR7F189</accession>
<protein>
    <submittedName>
        <fullName evidence="1">Uncharacterized protein</fullName>
    </submittedName>
</protein>
<reference evidence="1 2" key="1">
    <citation type="submission" date="2020-08" db="EMBL/GenBank/DDBJ databases">
        <title>Genome public.</title>
        <authorList>
            <person name="Liu C."/>
            <person name="Sun Q."/>
        </authorList>
    </citation>
    <scope>NUCLEOTIDE SEQUENCE [LARGE SCALE GENOMIC DNA]</scope>
    <source>
        <strain evidence="1 2">BX4</strain>
    </source>
</reference>